<feature type="signal peptide" evidence="1">
    <location>
        <begin position="1"/>
        <end position="18"/>
    </location>
</feature>
<evidence type="ECO:0000313" key="4">
    <source>
        <dbReference type="Proteomes" id="UP000694892"/>
    </source>
</evidence>
<evidence type="ECO:0000259" key="2">
    <source>
        <dbReference type="PROSITE" id="PS50835"/>
    </source>
</evidence>
<dbReference type="PROSITE" id="PS50835">
    <property type="entry name" value="IG_LIKE"/>
    <property type="match status" value="1"/>
</dbReference>
<name>A0A974E271_XENLA</name>
<dbReference type="InterPro" id="IPR013106">
    <property type="entry name" value="Ig_V-set"/>
</dbReference>
<feature type="non-terminal residue" evidence="3">
    <location>
        <position position="122"/>
    </location>
</feature>
<dbReference type="Gene3D" id="2.60.40.10">
    <property type="entry name" value="Immunoglobulins"/>
    <property type="match status" value="1"/>
</dbReference>
<dbReference type="InterPro" id="IPR003599">
    <property type="entry name" value="Ig_sub"/>
</dbReference>
<dbReference type="EMBL" id="CM004466">
    <property type="protein sequence ID" value="OCU01873.1"/>
    <property type="molecule type" value="Genomic_DNA"/>
</dbReference>
<keyword evidence="1" id="KW-0732">Signal</keyword>
<gene>
    <name evidence="3" type="ORF">XELAEV_18007652mg</name>
</gene>
<dbReference type="AlphaFoldDB" id="A0A974E271"/>
<dbReference type="SUPFAM" id="SSF48726">
    <property type="entry name" value="Immunoglobulin"/>
    <property type="match status" value="1"/>
</dbReference>
<dbReference type="InterPro" id="IPR007110">
    <property type="entry name" value="Ig-like_dom"/>
</dbReference>
<accession>A0A974E271</accession>
<proteinExistence type="predicted"/>
<sequence>MFCTLFLLFSVSYLFTCASNEQILTQTPYVTVSPGDTARLPCAFKDKIENTYMQWYQLRQGSQPQFVYRYCSPSSQERGSGIPGRFSVEPNRSKNVWQLIISGVQVEDDANYYCNLWSDPSH</sequence>
<dbReference type="Pfam" id="PF07686">
    <property type="entry name" value="V-set"/>
    <property type="match status" value="1"/>
</dbReference>
<dbReference type="SMART" id="SM00409">
    <property type="entry name" value="IG"/>
    <property type="match status" value="1"/>
</dbReference>
<dbReference type="Proteomes" id="UP000694892">
    <property type="component" value="Chromosome 1L"/>
</dbReference>
<feature type="chain" id="PRO_5038145173" description="Ig-like domain-containing protein" evidence="1">
    <location>
        <begin position="19"/>
        <end position="122"/>
    </location>
</feature>
<organism evidence="3 4">
    <name type="scientific">Xenopus laevis</name>
    <name type="common">African clawed frog</name>
    <dbReference type="NCBI Taxonomy" id="8355"/>
    <lineage>
        <taxon>Eukaryota</taxon>
        <taxon>Metazoa</taxon>
        <taxon>Chordata</taxon>
        <taxon>Craniata</taxon>
        <taxon>Vertebrata</taxon>
        <taxon>Euteleostomi</taxon>
        <taxon>Amphibia</taxon>
        <taxon>Batrachia</taxon>
        <taxon>Anura</taxon>
        <taxon>Pipoidea</taxon>
        <taxon>Pipidae</taxon>
        <taxon>Xenopodinae</taxon>
        <taxon>Xenopus</taxon>
        <taxon>Xenopus</taxon>
    </lineage>
</organism>
<dbReference type="InterPro" id="IPR013783">
    <property type="entry name" value="Ig-like_fold"/>
</dbReference>
<dbReference type="InterPro" id="IPR050150">
    <property type="entry name" value="IgV_Light_Chain"/>
</dbReference>
<dbReference type="SMART" id="SM00406">
    <property type="entry name" value="IGv"/>
    <property type="match status" value="1"/>
</dbReference>
<protein>
    <recommendedName>
        <fullName evidence="2">Ig-like domain-containing protein</fullName>
    </recommendedName>
</protein>
<feature type="domain" description="Ig-like" evidence="2">
    <location>
        <begin position="21"/>
        <end position="122"/>
    </location>
</feature>
<evidence type="ECO:0000256" key="1">
    <source>
        <dbReference type="SAM" id="SignalP"/>
    </source>
</evidence>
<dbReference type="PANTHER" id="PTHR23267">
    <property type="entry name" value="IMMUNOGLOBULIN LIGHT CHAIN"/>
    <property type="match status" value="1"/>
</dbReference>
<evidence type="ECO:0000313" key="3">
    <source>
        <dbReference type="EMBL" id="OCU01873.1"/>
    </source>
</evidence>
<dbReference type="InterPro" id="IPR036179">
    <property type="entry name" value="Ig-like_dom_sf"/>
</dbReference>
<reference evidence="4" key="1">
    <citation type="journal article" date="2016" name="Nature">
        <title>Genome evolution in the allotetraploid frog Xenopus laevis.</title>
        <authorList>
            <person name="Session A.M."/>
            <person name="Uno Y."/>
            <person name="Kwon T."/>
            <person name="Chapman J.A."/>
            <person name="Toyoda A."/>
            <person name="Takahashi S."/>
            <person name="Fukui A."/>
            <person name="Hikosaka A."/>
            <person name="Suzuki A."/>
            <person name="Kondo M."/>
            <person name="van Heeringen S.J."/>
            <person name="Quigley I."/>
            <person name="Heinz S."/>
            <person name="Ogino H."/>
            <person name="Ochi H."/>
            <person name="Hellsten U."/>
            <person name="Lyons J.B."/>
            <person name="Simakov O."/>
            <person name="Putnam N."/>
            <person name="Stites J."/>
            <person name="Kuroki Y."/>
            <person name="Tanaka T."/>
            <person name="Michiue T."/>
            <person name="Watanabe M."/>
            <person name="Bogdanovic O."/>
            <person name="Lister R."/>
            <person name="Georgiou G."/>
            <person name="Paranjpe S.S."/>
            <person name="van Kruijsbergen I."/>
            <person name="Shu S."/>
            <person name="Carlson J."/>
            <person name="Kinoshita T."/>
            <person name="Ohta Y."/>
            <person name="Mawaribuchi S."/>
            <person name="Jenkins J."/>
            <person name="Grimwood J."/>
            <person name="Schmutz J."/>
            <person name="Mitros T."/>
            <person name="Mozaffari S.V."/>
            <person name="Suzuki Y."/>
            <person name="Haramoto Y."/>
            <person name="Yamamoto T.S."/>
            <person name="Takagi C."/>
            <person name="Heald R."/>
            <person name="Miller K."/>
            <person name="Haudenschild C."/>
            <person name="Kitzman J."/>
            <person name="Nakayama T."/>
            <person name="Izutsu Y."/>
            <person name="Robert J."/>
            <person name="Fortriede J."/>
            <person name="Burns K."/>
            <person name="Lotay V."/>
            <person name="Karimi K."/>
            <person name="Yasuoka Y."/>
            <person name="Dichmann D.S."/>
            <person name="Flajnik M.F."/>
            <person name="Houston D.W."/>
            <person name="Shendure J."/>
            <person name="DuPasquier L."/>
            <person name="Vize P.D."/>
            <person name="Zorn A.M."/>
            <person name="Ito M."/>
            <person name="Marcotte E.M."/>
            <person name="Wallingford J.B."/>
            <person name="Ito Y."/>
            <person name="Asashima M."/>
            <person name="Ueno N."/>
            <person name="Matsuda Y."/>
            <person name="Veenstra G.J."/>
            <person name="Fujiyama A."/>
            <person name="Harland R.M."/>
            <person name="Taira M."/>
            <person name="Rokhsar D.S."/>
        </authorList>
    </citation>
    <scope>NUCLEOTIDE SEQUENCE [LARGE SCALE GENOMIC DNA]</scope>
    <source>
        <strain evidence="4">J</strain>
    </source>
</reference>